<keyword evidence="1 2" id="KW-0443">Lipid metabolism</keyword>
<reference evidence="5" key="2">
    <citation type="submission" date="2021-01" db="EMBL/GenBank/DDBJ databases">
        <title>Pan-genome distribution and transcriptional activeness of fungal secondary metabolism genes in Aspergillus section Fumigati.</title>
        <authorList>
            <person name="Takahashi H."/>
            <person name="Umemura M."/>
            <person name="Ninomiya A."/>
            <person name="Kusuya Y."/>
            <person name="Urayama S."/>
            <person name="Shimizu M."/>
            <person name="Watanabe A."/>
            <person name="Kamei K."/>
            <person name="Yaguchi T."/>
            <person name="Hagiwara D."/>
        </authorList>
    </citation>
    <scope>NUCLEOTIDE SEQUENCE</scope>
    <source>
        <strain evidence="5">IFM 46973</strain>
    </source>
</reference>
<evidence type="ECO:0000256" key="1">
    <source>
        <dbReference type="ARBA" id="ARBA00023098"/>
    </source>
</evidence>
<sequence length="991" mass="111223">MRPRVDSSWLDLGVGDNRTFVVRDHGQLGHVVSELLNPGHQYPMLSIFIGRREKDITLQVLFPHNNIRRSRSTASIGLRADILTAETEAPVLFADGDLVAPVSGAHYLGNPPGTIDHSVAWGSLSAQKALRMVYSRLLFTFADLVCIFGDDYPDLIDVAQFLVDCVQAPPVSALPITVRPRVVVLVQGHPGGSQTNSAEINFFKKLGEADVTQMSQWFSAVNLIHLDDQATGSTKYGRLKSWIRKYRHEIQATRQECWARYNALHLEAFFTSAVSSLASCTEASFDFVLATRQGLPVAPGLDHHISQYLEVGSQARCKSDTLLSTIASALLMDHYIPGMPFLEPRAVFHTLYRQAVNQAFCGFRGFRDKELVGDPISQLESRFVSQLQLLVSRGQSSLDFRREQLMALSHELGAIQSDRVCLYCLVRPAQHSLACHHAVCDVCPQLFGTPASHGEYQFTMPFCLLCLSRATLDVNILPPTMNPTILAIDGGGVRGGIPLEFLLLIQEYLGPDCKIQDVVDLSVGSSSDVFDRLARRVFSERRQPAISWVFRLILGRDSILGNMAKWLSWLLHDSCYNASIFDICLQEAFGEKRRIFDAVSHDSSPRLISRSKFGVVAVTIAKETKSFVFGNFNAVDWFSKERGYELFRAKCASSEPSLWEVARATAAAPFYFSTAYLRNIGTFQDGGLQDNFAAGIARRISRRIWPSRSGIARLISMGTGRVKSSPDRSPHYRHVFYDSFLRRGFDAWMSNLDTHSKWLHMMDEVDDRIKEDYLRFDVSLKDIPSAIDNAEAMDDYRNLVILQPGSSRMARQAATALLISRFFFVVDKLPRDAPSRPQIQYYASIRCKGPTMPVIEALLRLHSQEMEFVTDTTTLGKFQGREDICSSCKRYRKPLSVVVGHPDEVINIYLRVDRHERWRISGFLSSMSSFIEQQQLQSPFGRSDHGKPSAVPCSKCASGDDESCNNRKKRTKASMAEEPARKRVCIARDEH</sequence>
<dbReference type="GO" id="GO:0047499">
    <property type="term" value="F:calcium-independent phospholipase A2 activity"/>
    <property type="evidence" value="ECO:0007669"/>
    <property type="project" value="TreeGrafter"/>
</dbReference>
<dbReference type="GO" id="GO:0019369">
    <property type="term" value="P:arachidonate metabolic process"/>
    <property type="evidence" value="ECO:0007669"/>
    <property type="project" value="TreeGrafter"/>
</dbReference>
<dbReference type="PANTHER" id="PTHR24185">
    <property type="entry name" value="CALCIUM-INDEPENDENT PHOSPHOLIPASE A2-GAMMA"/>
    <property type="match status" value="1"/>
</dbReference>
<keyword evidence="2" id="KW-0378">Hydrolase</keyword>
<evidence type="ECO:0000256" key="2">
    <source>
        <dbReference type="PROSITE-ProRule" id="PRU01161"/>
    </source>
</evidence>
<dbReference type="GeneID" id="66991962"/>
<evidence type="ECO:0000256" key="3">
    <source>
        <dbReference type="SAM" id="MobiDB-lite"/>
    </source>
</evidence>
<comment type="caution">
    <text evidence="5">The sequence shown here is derived from an EMBL/GenBank/DDBJ whole genome shotgun (WGS) entry which is preliminary data.</text>
</comment>
<protein>
    <recommendedName>
        <fullName evidence="4">PNPLA domain-containing protein</fullName>
    </recommendedName>
</protein>
<gene>
    <name evidence="5" type="ORF">Aud_004486</name>
</gene>
<feature type="domain" description="PNPLA" evidence="4">
    <location>
        <begin position="486"/>
        <end position="698"/>
    </location>
</feature>
<dbReference type="SUPFAM" id="SSF52151">
    <property type="entry name" value="FabD/lysophospholipase-like"/>
    <property type="match status" value="1"/>
</dbReference>
<name>A0A8E0QPG3_9EURO</name>
<dbReference type="Proteomes" id="UP000036893">
    <property type="component" value="Unassembled WGS sequence"/>
</dbReference>
<keyword evidence="2" id="KW-0442">Lipid degradation</keyword>
<dbReference type="EMBL" id="BBXM02000003">
    <property type="protein sequence ID" value="GIC88095.1"/>
    <property type="molecule type" value="Genomic_DNA"/>
</dbReference>
<accession>A0A8E0QPG3</accession>
<comment type="caution">
    <text evidence="2">Lacks conserved residue(s) required for the propagation of feature annotation.</text>
</comment>
<dbReference type="AlphaFoldDB" id="A0A8E0QPG3"/>
<feature type="active site" description="Proton acceptor" evidence="2">
    <location>
        <position position="685"/>
    </location>
</feature>
<dbReference type="RefSeq" id="XP_043145361.1">
    <property type="nucleotide sequence ID" value="XM_043289426.1"/>
</dbReference>
<dbReference type="GO" id="GO:0046486">
    <property type="term" value="P:glycerolipid metabolic process"/>
    <property type="evidence" value="ECO:0007669"/>
    <property type="project" value="UniProtKB-ARBA"/>
</dbReference>
<feature type="active site" description="Nucleophile" evidence="2">
    <location>
        <position position="526"/>
    </location>
</feature>
<organism evidence="5 6">
    <name type="scientific">Aspergillus udagawae</name>
    <dbReference type="NCBI Taxonomy" id="91492"/>
    <lineage>
        <taxon>Eukaryota</taxon>
        <taxon>Fungi</taxon>
        <taxon>Dikarya</taxon>
        <taxon>Ascomycota</taxon>
        <taxon>Pezizomycotina</taxon>
        <taxon>Eurotiomycetes</taxon>
        <taxon>Eurotiomycetidae</taxon>
        <taxon>Eurotiales</taxon>
        <taxon>Aspergillaceae</taxon>
        <taxon>Aspergillus</taxon>
        <taxon>Aspergillus subgen. Fumigati</taxon>
    </lineage>
</organism>
<proteinExistence type="predicted"/>
<dbReference type="GO" id="GO:0016020">
    <property type="term" value="C:membrane"/>
    <property type="evidence" value="ECO:0007669"/>
    <property type="project" value="TreeGrafter"/>
</dbReference>
<feature type="short sequence motif" description="DGA/G" evidence="2">
    <location>
        <begin position="685"/>
        <end position="687"/>
    </location>
</feature>
<dbReference type="InterPro" id="IPR016035">
    <property type="entry name" value="Acyl_Trfase/lysoPLipase"/>
</dbReference>
<reference evidence="5" key="1">
    <citation type="journal article" date="2015" name="Genome Announc.">
        <title>Draft Genome Sequence of the Pathogenic Filamentous Fungus Aspergillus udagawae Strain IFM 46973T.</title>
        <authorList>
            <person name="Kusuya Y."/>
            <person name="Takahashi-Nakaguchi A."/>
            <person name="Takahashi H."/>
            <person name="Yaguchi T."/>
        </authorList>
    </citation>
    <scope>NUCLEOTIDE SEQUENCE</scope>
    <source>
        <strain evidence="5">IFM 46973</strain>
    </source>
</reference>
<dbReference type="PANTHER" id="PTHR24185:SF8">
    <property type="entry name" value="PNPLA DOMAIN-CONTAINING PROTEIN"/>
    <property type="match status" value="1"/>
</dbReference>
<evidence type="ECO:0000313" key="5">
    <source>
        <dbReference type="EMBL" id="GIC88095.1"/>
    </source>
</evidence>
<evidence type="ECO:0000259" key="4">
    <source>
        <dbReference type="PROSITE" id="PS51635"/>
    </source>
</evidence>
<feature type="short sequence motif" description="GXGXXG" evidence="2">
    <location>
        <begin position="490"/>
        <end position="495"/>
    </location>
</feature>
<dbReference type="InterPro" id="IPR002641">
    <property type="entry name" value="PNPLA_dom"/>
</dbReference>
<dbReference type="GO" id="GO:0016042">
    <property type="term" value="P:lipid catabolic process"/>
    <property type="evidence" value="ECO:0007669"/>
    <property type="project" value="UniProtKB-UniRule"/>
</dbReference>
<evidence type="ECO:0000313" key="6">
    <source>
        <dbReference type="Proteomes" id="UP000036893"/>
    </source>
</evidence>
<feature type="region of interest" description="Disordered" evidence="3">
    <location>
        <begin position="937"/>
        <end position="979"/>
    </location>
</feature>
<dbReference type="CDD" id="cd07199">
    <property type="entry name" value="Pat17_PNPLA8_PNPLA9_like"/>
    <property type="match status" value="1"/>
</dbReference>
<dbReference type="PROSITE" id="PS51635">
    <property type="entry name" value="PNPLA"/>
    <property type="match status" value="1"/>
</dbReference>
<dbReference type="Gene3D" id="3.40.1090.10">
    <property type="entry name" value="Cytosolic phospholipase A2 catalytic domain"/>
    <property type="match status" value="1"/>
</dbReference>